<keyword evidence="3" id="KW-0479">Metal-binding</keyword>
<evidence type="ECO:0000313" key="9">
    <source>
        <dbReference type="Proteomes" id="UP001226691"/>
    </source>
</evidence>
<dbReference type="NCBIfam" id="TIGR01656">
    <property type="entry name" value="Histidinol-ppas"/>
    <property type="match status" value="1"/>
</dbReference>
<protein>
    <recommendedName>
        <fullName evidence="6 7">D,D-heptose 1,7-bisphosphate phosphatase</fullName>
        <ecNumber evidence="7">3.1.3.-</ecNumber>
    </recommendedName>
</protein>
<evidence type="ECO:0000256" key="2">
    <source>
        <dbReference type="ARBA" id="ARBA00022490"/>
    </source>
</evidence>
<gene>
    <name evidence="8" type="ORF">QE412_001181</name>
</gene>
<keyword evidence="9" id="KW-1185">Reference proteome</keyword>
<dbReference type="InterPro" id="IPR036412">
    <property type="entry name" value="HAD-like_sf"/>
</dbReference>
<sequence length="186" mass="18917">MAAPSGIRAVLFDRDGTLIVDVPYNGDPALVAPMPGAVAAVRLARAAGLDVAVVSNQSGIGRAILTRAQVEAVNTRVDELVGPFDVWAYCPHAETDGCECRKPAPGLVLRACDALGVTPAEVVVIGDIGADIDAARAAGSSGVLVPTPATRAREVADAETVAPDLRAAVDLVLRAHGLAPADGVQR</sequence>
<dbReference type="GO" id="GO:0034200">
    <property type="term" value="F:D-glycero-beta-D-manno-heptose 1,7-bisphosphate 7-phosphatase activity"/>
    <property type="evidence" value="ECO:0007669"/>
    <property type="project" value="UniProtKB-EC"/>
</dbReference>
<dbReference type="PIRSF" id="PIRSF004682">
    <property type="entry name" value="GmhB"/>
    <property type="match status" value="1"/>
</dbReference>
<dbReference type="Gene3D" id="3.40.50.1000">
    <property type="entry name" value="HAD superfamily/HAD-like"/>
    <property type="match status" value="1"/>
</dbReference>
<dbReference type="SUPFAM" id="SSF56784">
    <property type="entry name" value="HAD-like"/>
    <property type="match status" value="1"/>
</dbReference>
<dbReference type="NCBIfam" id="TIGR01662">
    <property type="entry name" value="HAD-SF-IIIA"/>
    <property type="match status" value="1"/>
</dbReference>
<dbReference type="InterPro" id="IPR004446">
    <property type="entry name" value="Heptose_bisP_phosphatase"/>
</dbReference>
<dbReference type="InterPro" id="IPR006439">
    <property type="entry name" value="HAD-SF_hydro_IA"/>
</dbReference>
<dbReference type="InterPro" id="IPR006549">
    <property type="entry name" value="HAD-SF_hydro_IIIA"/>
</dbReference>
<evidence type="ECO:0000256" key="4">
    <source>
        <dbReference type="ARBA" id="ARBA00022801"/>
    </source>
</evidence>
<dbReference type="PANTHER" id="PTHR42891">
    <property type="entry name" value="D-GLYCERO-BETA-D-MANNO-HEPTOSE-1,7-BISPHOSPHATE 7-PHOSPHATASE"/>
    <property type="match status" value="1"/>
</dbReference>
<evidence type="ECO:0000256" key="5">
    <source>
        <dbReference type="ARBA" id="ARBA00023277"/>
    </source>
</evidence>
<dbReference type="InterPro" id="IPR023214">
    <property type="entry name" value="HAD_sf"/>
</dbReference>
<dbReference type="NCBIfam" id="TIGR01509">
    <property type="entry name" value="HAD-SF-IA-v3"/>
    <property type="match status" value="1"/>
</dbReference>
<dbReference type="InterPro" id="IPR006543">
    <property type="entry name" value="Histidinol-phos"/>
</dbReference>
<dbReference type="EC" id="3.1.3.-" evidence="7"/>
<dbReference type="Pfam" id="PF13242">
    <property type="entry name" value="Hydrolase_like"/>
    <property type="match status" value="1"/>
</dbReference>
<evidence type="ECO:0000313" key="8">
    <source>
        <dbReference type="EMBL" id="MDQ1122608.1"/>
    </source>
</evidence>
<dbReference type="PANTHER" id="PTHR42891:SF1">
    <property type="entry name" value="D-GLYCERO-BETA-D-MANNO-HEPTOSE-1,7-BISPHOSPHATE 7-PHOSPHATASE"/>
    <property type="match status" value="1"/>
</dbReference>
<keyword evidence="2 7" id="KW-0963">Cytoplasm</keyword>
<dbReference type="EMBL" id="JAUTBF010000001">
    <property type="protein sequence ID" value="MDQ1122608.1"/>
    <property type="molecule type" value="Genomic_DNA"/>
</dbReference>
<name>A0ABU0TSI3_MICTR</name>
<evidence type="ECO:0000256" key="1">
    <source>
        <dbReference type="ARBA" id="ARBA00004496"/>
    </source>
</evidence>
<dbReference type="NCBIfam" id="TIGR01549">
    <property type="entry name" value="HAD-SF-IA-v1"/>
    <property type="match status" value="1"/>
</dbReference>
<keyword evidence="5 7" id="KW-0119">Carbohydrate metabolism</keyword>
<comment type="subcellular location">
    <subcellularLocation>
        <location evidence="1 7">Cytoplasm</location>
    </subcellularLocation>
</comment>
<organism evidence="8 9">
    <name type="scientific">Microbacterium trichothecenolyticum</name>
    <name type="common">Aureobacterium trichothecenolyticum</name>
    <dbReference type="NCBI Taxonomy" id="69370"/>
    <lineage>
        <taxon>Bacteria</taxon>
        <taxon>Bacillati</taxon>
        <taxon>Actinomycetota</taxon>
        <taxon>Actinomycetes</taxon>
        <taxon>Micrococcales</taxon>
        <taxon>Microbacteriaceae</taxon>
        <taxon>Microbacterium</taxon>
    </lineage>
</organism>
<evidence type="ECO:0000256" key="6">
    <source>
        <dbReference type="ARBA" id="ARBA00031828"/>
    </source>
</evidence>
<dbReference type="RefSeq" id="WP_307481173.1">
    <property type="nucleotide sequence ID" value="NZ_JAUTBF010000001.1"/>
</dbReference>
<comment type="caution">
    <text evidence="8">The sequence shown here is derived from an EMBL/GenBank/DDBJ whole genome shotgun (WGS) entry which is preliminary data.</text>
</comment>
<reference evidence="8 9" key="1">
    <citation type="submission" date="2023-07" db="EMBL/GenBank/DDBJ databases">
        <title>Functional and genomic diversity of the sorghum phyllosphere microbiome.</title>
        <authorList>
            <person name="Shade A."/>
        </authorList>
    </citation>
    <scope>NUCLEOTIDE SEQUENCE [LARGE SCALE GENOMIC DNA]</scope>
    <source>
        <strain evidence="8 9">SORGH_AS_1207</strain>
    </source>
</reference>
<comment type="similarity">
    <text evidence="7">Belongs to the gmhB family.</text>
</comment>
<dbReference type="Proteomes" id="UP001226691">
    <property type="component" value="Unassembled WGS sequence"/>
</dbReference>
<evidence type="ECO:0000256" key="3">
    <source>
        <dbReference type="ARBA" id="ARBA00022723"/>
    </source>
</evidence>
<accession>A0ABU0TSI3</accession>
<keyword evidence="4 7" id="KW-0378">Hydrolase</keyword>
<proteinExistence type="inferred from homology"/>
<evidence type="ECO:0000256" key="7">
    <source>
        <dbReference type="PIRNR" id="PIRNR004682"/>
    </source>
</evidence>